<dbReference type="AlphaFoldDB" id="A0A0B1SA06"/>
<accession>A0A0B1SA06</accession>
<dbReference type="OrthoDB" id="2359216at2759"/>
<evidence type="ECO:0000313" key="2">
    <source>
        <dbReference type="EMBL" id="KHJ80721.1"/>
    </source>
</evidence>
<sequence length="93" mass="10351">MIGCVYSDPVMEKIRTLGAGIMEEADRLYRERPAPAPEPAPAASKPAPSKPPCPEPPQRPIAHAHRSTVRVSTEDLYMEEKMKQIRIFLLQVG</sequence>
<organism evidence="2 3">
    <name type="scientific">Oesophagostomum dentatum</name>
    <name type="common">Nodular worm</name>
    <dbReference type="NCBI Taxonomy" id="61180"/>
    <lineage>
        <taxon>Eukaryota</taxon>
        <taxon>Metazoa</taxon>
        <taxon>Ecdysozoa</taxon>
        <taxon>Nematoda</taxon>
        <taxon>Chromadorea</taxon>
        <taxon>Rhabditida</taxon>
        <taxon>Rhabditina</taxon>
        <taxon>Rhabditomorpha</taxon>
        <taxon>Strongyloidea</taxon>
        <taxon>Strongylidae</taxon>
        <taxon>Oesophagostomum</taxon>
    </lineage>
</organism>
<dbReference type="EMBL" id="KN599923">
    <property type="protein sequence ID" value="KHJ80721.1"/>
    <property type="molecule type" value="Genomic_DNA"/>
</dbReference>
<keyword evidence="3" id="KW-1185">Reference proteome</keyword>
<protein>
    <submittedName>
        <fullName evidence="2">Uncharacterized protein</fullName>
    </submittedName>
</protein>
<gene>
    <name evidence="2" type="ORF">OESDEN_19600</name>
</gene>
<evidence type="ECO:0000313" key="3">
    <source>
        <dbReference type="Proteomes" id="UP000053660"/>
    </source>
</evidence>
<feature type="region of interest" description="Disordered" evidence="1">
    <location>
        <begin position="28"/>
        <end position="70"/>
    </location>
</feature>
<reference evidence="2 3" key="1">
    <citation type="submission" date="2014-03" db="EMBL/GenBank/DDBJ databases">
        <title>Draft genome of the hookworm Oesophagostomum dentatum.</title>
        <authorList>
            <person name="Mitreva M."/>
        </authorList>
    </citation>
    <scope>NUCLEOTIDE SEQUENCE [LARGE SCALE GENOMIC DNA]</scope>
    <source>
        <strain evidence="2 3">OD-Hann</strain>
    </source>
</reference>
<name>A0A0B1SA06_OESDE</name>
<evidence type="ECO:0000256" key="1">
    <source>
        <dbReference type="SAM" id="MobiDB-lite"/>
    </source>
</evidence>
<proteinExistence type="predicted"/>
<dbReference type="Proteomes" id="UP000053660">
    <property type="component" value="Unassembled WGS sequence"/>
</dbReference>
<feature type="compositionally biased region" description="Pro residues" evidence="1">
    <location>
        <begin position="48"/>
        <end position="59"/>
    </location>
</feature>